<evidence type="ECO:0000256" key="8">
    <source>
        <dbReference type="ARBA" id="ARBA00022832"/>
    </source>
</evidence>
<evidence type="ECO:0000313" key="19">
    <source>
        <dbReference type="EMBL" id="KAK3088150.1"/>
    </source>
</evidence>
<dbReference type="Gene3D" id="2.40.110.10">
    <property type="entry name" value="Butyryl-CoA Dehydrogenase, subunit A, domain 2"/>
    <property type="match status" value="1"/>
</dbReference>
<evidence type="ECO:0000256" key="12">
    <source>
        <dbReference type="ARBA" id="ARBA00023140"/>
    </source>
</evidence>
<comment type="subcellular location">
    <subcellularLocation>
        <location evidence="2">Peroxisome</location>
    </subcellularLocation>
</comment>
<evidence type="ECO:0000256" key="9">
    <source>
        <dbReference type="ARBA" id="ARBA00022840"/>
    </source>
</evidence>
<dbReference type="GO" id="GO:0055088">
    <property type="term" value="P:lipid homeostasis"/>
    <property type="evidence" value="ECO:0007669"/>
    <property type="project" value="TreeGrafter"/>
</dbReference>
<dbReference type="GO" id="GO:0003997">
    <property type="term" value="F:acyl-CoA oxidase activity"/>
    <property type="evidence" value="ECO:0007669"/>
    <property type="project" value="InterPro"/>
</dbReference>
<evidence type="ECO:0000256" key="15">
    <source>
        <dbReference type="PIRSR" id="PIRSR000168-2"/>
    </source>
</evidence>
<evidence type="ECO:0000313" key="20">
    <source>
        <dbReference type="Proteomes" id="UP001186944"/>
    </source>
</evidence>
<evidence type="ECO:0000256" key="2">
    <source>
        <dbReference type="ARBA" id="ARBA00004275"/>
    </source>
</evidence>
<dbReference type="FunFam" id="1.20.140.10:FF:000013">
    <property type="entry name" value="Acyl-coenzyme A oxidase"/>
    <property type="match status" value="1"/>
</dbReference>
<dbReference type="FunFam" id="1.10.540.10:FF:000006">
    <property type="entry name" value="Acyl-coenzyme A oxidase"/>
    <property type="match status" value="1"/>
</dbReference>
<name>A0AA88XMH0_PINIB</name>
<keyword evidence="5 13" id="KW-0285">Flavoprotein</keyword>
<feature type="domain" description="Acyl-CoA oxidase C-alpha1" evidence="18">
    <location>
        <begin position="281"/>
        <end position="442"/>
    </location>
</feature>
<evidence type="ECO:0000256" key="7">
    <source>
        <dbReference type="ARBA" id="ARBA00022827"/>
    </source>
</evidence>
<dbReference type="Pfam" id="PF22924">
    <property type="entry name" value="ACOX_C_alpha1"/>
    <property type="match status" value="1"/>
</dbReference>
<dbReference type="GO" id="GO:0033540">
    <property type="term" value="P:fatty acid beta-oxidation using acyl-CoA oxidase"/>
    <property type="evidence" value="ECO:0007669"/>
    <property type="project" value="TreeGrafter"/>
</dbReference>
<feature type="binding site" evidence="15">
    <location>
        <position position="145"/>
    </location>
    <ligand>
        <name>FAD</name>
        <dbReference type="ChEBI" id="CHEBI:57692"/>
    </ligand>
</feature>
<dbReference type="Gene3D" id="1.10.540.10">
    <property type="entry name" value="Acyl-CoA dehydrogenase/oxidase, N-terminal domain"/>
    <property type="match status" value="1"/>
</dbReference>
<keyword evidence="8" id="KW-0276">Fatty acid metabolism</keyword>
<evidence type="ECO:0000256" key="13">
    <source>
        <dbReference type="PIRNR" id="PIRNR000168"/>
    </source>
</evidence>
<dbReference type="EMBL" id="VSWD01000011">
    <property type="protein sequence ID" value="KAK3088150.1"/>
    <property type="molecule type" value="Genomic_DNA"/>
</dbReference>
<evidence type="ECO:0000256" key="1">
    <source>
        <dbReference type="ARBA" id="ARBA00001974"/>
    </source>
</evidence>
<dbReference type="InterPro" id="IPR037069">
    <property type="entry name" value="AcylCoA_DH/ox_N_sf"/>
</dbReference>
<dbReference type="InterPro" id="IPR012258">
    <property type="entry name" value="Acyl-CoA_oxidase"/>
</dbReference>
<keyword evidence="9" id="KW-0067">ATP-binding</keyword>
<dbReference type="Proteomes" id="UP001186944">
    <property type="component" value="Unassembled WGS sequence"/>
</dbReference>
<dbReference type="InterPro" id="IPR009100">
    <property type="entry name" value="AcylCoA_DH/oxidase_NM_dom_sf"/>
</dbReference>
<evidence type="ECO:0000256" key="11">
    <source>
        <dbReference type="ARBA" id="ARBA00023098"/>
    </source>
</evidence>
<dbReference type="Gene3D" id="1.20.140.10">
    <property type="entry name" value="Butyryl-CoA Dehydrogenase, subunit A, domain 3"/>
    <property type="match status" value="2"/>
</dbReference>
<evidence type="ECO:0000256" key="6">
    <source>
        <dbReference type="ARBA" id="ARBA00022741"/>
    </source>
</evidence>
<accession>A0AA88XMH0</accession>
<keyword evidence="11" id="KW-0443">Lipid metabolism</keyword>
<dbReference type="GO" id="GO:0005504">
    <property type="term" value="F:fatty acid binding"/>
    <property type="evidence" value="ECO:0007669"/>
    <property type="project" value="TreeGrafter"/>
</dbReference>
<dbReference type="Pfam" id="PF01756">
    <property type="entry name" value="ACOX"/>
    <property type="match status" value="1"/>
</dbReference>
<dbReference type="PIRSF" id="PIRSF000168">
    <property type="entry name" value="Acyl-CoA_oxidase"/>
    <property type="match status" value="1"/>
</dbReference>
<dbReference type="InterPro" id="IPR029320">
    <property type="entry name" value="Acyl-CoA_ox_N"/>
</dbReference>
<dbReference type="Pfam" id="PF14749">
    <property type="entry name" value="Acyl-CoA_ox_N"/>
    <property type="match status" value="1"/>
</dbReference>
<dbReference type="InterPro" id="IPR055060">
    <property type="entry name" value="ACOX_C_alpha1"/>
</dbReference>
<protein>
    <recommendedName>
        <fullName evidence="13">Acyl-coenzyme A oxidase</fullName>
    </recommendedName>
</protein>
<evidence type="ECO:0000256" key="10">
    <source>
        <dbReference type="ARBA" id="ARBA00023002"/>
    </source>
</evidence>
<dbReference type="SUPFAM" id="SSF56645">
    <property type="entry name" value="Acyl-CoA dehydrogenase NM domain-like"/>
    <property type="match status" value="1"/>
</dbReference>
<feature type="domain" description="Acyl-CoA oxidase C-terminal" evidence="16">
    <location>
        <begin position="477"/>
        <end position="656"/>
    </location>
</feature>
<keyword evidence="12" id="KW-0576">Peroxisome</keyword>
<dbReference type="PANTHER" id="PTHR10909:SF250">
    <property type="entry name" value="PEROXISOMAL ACYL-COENZYME A OXIDASE 1"/>
    <property type="match status" value="1"/>
</dbReference>
<dbReference type="GO" id="GO:0071949">
    <property type="term" value="F:FAD binding"/>
    <property type="evidence" value="ECO:0007669"/>
    <property type="project" value="InterPro"/>
</dbReference>
<reference evidence="19" key="1">
    <citation type="submission" date="2019-08" db="EMBL/GenBank/DDBJ databases">
        <title>The improved chromosome-level genome for the pearl oyster Pinctada fucata martensii using PacBio sequencing and Hi-C.</title>
        <authorList>
            <person name="Zheng Z."/>
        </authorList>
    </citation>
    <scope>NUCLEOTIDE SEQUENCE</scope>
    <source>
        <strain evidence="19">ZZ-2019</strain>
        <tissue evidence="19">Adductor muscle</tissue>
    </source>
</reference>
<dbReference type="SUPFAM" id="SSF47203">
    <property type="entry name" value="Acyl-CoA dehydrogenase C-terminal domain-like"/>
    <property type="match status" value="2"/>
</dbReference>
<dbReference type="AlphaFoldDB" id="A0AA88XMH0"/>
<comment type="similarity">
    <text evidence="4 13">Belongs to the acyl-CoA oxidase family.</text>
</comment>
<evidence type="ECO:0000259" key="17">
    <source>
        <dbReference type="Pfam" id="PF14749"/>
    </source>
</evidence>
<comment type="pathway">
    <text evidence="3">Lipid metabolism; peroxisomal fatty acid beta-oxidation.</text>
</comment>
<dbReference type="GO" id="GO:0005524">
    <property type="term" value="F:ATP binding"/>
    <property type="evidence" value="ECO:0007669"/>
    <property type="project" value="UniProtKB-KW"/>
</dbReference>
<dbReference type="InterPro" id="IPR002655">
    <property type="entry name" value="Acyl-CoA_oxidase_C"/>
</dbReference>
<evidence type="ECO:0000256" key="5">
    <source>
        <dbReference type="ARBA" id="ARBA00022630"/>
    </source>
</evidence>
<evidence type="ECO:0000259" key="18">
    <source>
        <dbReference type="Pfam" id="PF22924"/>
    </source>
</evidence>
<comment type="caution">
    <text evidence="19">The sequence shown here is derived from an EMBL/GenBank/DDBJ whole genome shotgun (WGS) entry which is preliminary data.</text>
</comment>
<feature type="binding site" evidence="15">
    <location>
        <position position="184"/>
    </location>
    <ligand>
        <name>FAD</name>
        <dbReference type="ChEBI" id="CHEBI:57692"/>
    </ligand>
</feature>
<keyword evidence="7 13" id="KW-0274">FAD</keyword>
<proteinExistence type="inferred from homology"/>
<keyword evidence="20" id="KW-1185">Reference proteome</keyword>
<dbReference type="PANTHER" id="PTHR10909">
    <property type="entry name" value="ELECTRON TRANSPORT OXIDOREDUCTASE"/>
    <property type="match status" value="1"/>
</dbReference>
<feature type="domain" description="Acyl-coenzyme A oxidase N-terminal" evidence="17">
    <location>
        <begin position="20"/>
        <end position="139"/>
    </location>
</feature>
<keyword evidence="10" id="KW-0560">Oxidoreductase</keyword>
<dbReference type="FunFam" id="1.20.140.10:FF:000005">
    <property type="entry name" value="Acyl-coenzyme A oxidase"/>
    <property type="match status" value="1"/>
</dbReference>
<feature type="active site" description="Proton acceptor" evidence="14">
    <location>
        <position position="427"/>
    </location>
</feature>
<sequence length="669" mass="75776">MATGGVNADLAKERERATFDSEQLTNFLYRGPEKVRRKRYLQNLAIQDPVFKKAPLWAFLNREQQYATALKKHLHAYRRIQELGITEPVEKFYYREAAAPHENSPIGLHESMFIPTIEKQATEEQKRKWLPLCHSLKMIGTYAQTELGHGTFIRGLETTATYDPVAKEFILSTPKLTAMKYWPGNLGKTTNHCLVMAQLITKGKNHGIHMFMLQTRDMETHQPLPGIELGDIGPKFGFFDNDNGYMILKDVRIPRENMFMRYYKVLEDGTYVTPPGDRLNYLSMVLLRSAITSMIGQHLSQACIIAIRYSAVRRQTEISPGGEEAQVLDYQTQQYKLFPALATSYAMLMAGRFMYDFYLKTTAQIEKGDLGTMPQLHALSAGLKAFSTWECTAAIEVCRMSCGGHGYSHASGIPKIYVDATPGCTYEGENTVMMLQVARFLMKMYTNLQKGQELPSFVQYMTKSLDTKSCMKEEVAPKCLVMAYEHRASRLIKAAADAIQAMVMSGSSPQEAWNKNTVPLTWAALAFCHMFVVKNFFEMVEDAKMDGQTKAAFMALCKLYAVNGVITHLGEFIQDGYLNNQQVQYIQKSLLDLLAEIRPNAVALVDAFDYPDAILQSCLGRYDGQVYQALYDFAKSSPLNEKEVLDSFFDYVKPVQQELEAMNQPMARL</sequence>
<dbReference type="InterPro" id="IPR036250">
    <property type="entry name" value="AcylCo_DH-like_C"/>
</dbReference>
<dbReference type="FunFam" id="2.40.110.10:FF:000003">
    <property type="entry name" value="Acyl-coenzyme A oxidase"/>
    <property type="match status" value="1"/>
</dbReference>
<comment type="cofactor">
    <cofactor evidence="1">
        <name>FAD</name>
        <dbReference type="ChEBI" id="CHEBI:57692"/>
    </cofactor>
</comment>
<evidence type="ECO:0000256" key="4">
    <source>
        <dbReference type="ARBA" id="ARBA00006288"/>
    </source>
</evidence>
<organism evidence="19 20">
    <name type="scientific">Pinctada imbricata</name>
    <name type="common">Atlantic pearl-oyster</name>
    <name type="synonym">Pinctada martensii</name>
    <dbReference type="NCBI Taxonomy" id="66713"/>
    <lineage>
        <taxon>Eukaryota</taxon>
        <taxon>Metazoa</taxon>
        <taxon>Spiralia</taxon>
        <taxon>Lophotrochozoa</taxon>
        <taxon>Mollusca</taxon>
        <taxon>Bivalvia</taxon>
        <taxon>Autobranchia</taxon>
        <taxon>Pteriomorphia</taxon>
        <taxon>Pterioida</taxon>
        <taxon>Pterioidea</taxon>
        <taxon>Pteriidae</taxon>
        <taxon>Pinctada</taxon>
    </lineage>
</organism>
<dbReference type="GO" id="GO:0005777">
    <property type="term" value="C:peroxisome"/>
    <property type="evidence" value="ECO:0007669"/>
    <property type="project" value="UniProtKB-SubCell"/>
</dbReference>
<evidence type="ECO:0000256" key="14">
    <source>
        <dbReference type="PIRSR" id="PIRSR000168-1"/>
    </source>
</evidence>
<gene>
    <name evidence="19" type="ORF">FSP39_015398</name>
</gene>
<evidence type="ECO:0000259" key="16">
    <source>
        <dbReference type="Pfam" id="PF01756"/>
    </source>
</evidence>
<keyword evidence="6" id="KW-0547">Nucleotide-binding</keyword>
<evidence type="ECO:0000256" key="3">
    <source>
        <dbReference type="ARBA" id="ARBA00004846"/>
    </source>
</evidence>
<dbReference type="InterPro" id="IPR046373">
    <property type="entry name" value="Acyl-CoA_Oxase/DH_mid-dom_sf"/>
</dbReference>